<dbReference type="AlphaFoldDB" id="A0A4P2VN72"/>
<accession>A0A4P2VN72</accession>
<name>A0A4P2VN72_FLUSA</name>
<gene>
    <name evidence="3" type="ORF">JCM31447_18430</name>
</gene>
<sequence length="129" mass="13984">MKNLFKKTATILAISAFLTGCASMYGDNTRLVKVDSQPQGADIYIDGARVGKTPAVITLSTYIYGGKTLVLRKENFSETSVMVNSKFQPVTIWNILNGFGFLIDAATGNILKIDPANLSVQSELTPIIH</sequence>
<evidence type="ECO:0000313" key="3">
    <source>
        <dbReference type="EMBL" id="BBH53400.1"/>
    </source>
</evidence>
<dbReference type="KEGG" id="sbf:JCM31447_18430"/>
<evidence type="ECO:0000256" key="1">
    <source>
        <dbReference type="SAM" id="SignalP"/>
    </source>
</evidence>
<dbReference type="Proteomes" id="UP000291236">
    <property type="component" value="Chromosome"/>
</dbReference>
<evidence type="ECO:0000259" key="2">
    <source>
        <dbReference type="Pfam" id="PF08308"/>
    </source>
</evidence>
<dbReference type="RefSeq" id="WP_130609160.1">
    <property type="nucleotide sequence ID" value="NZ_AP019368.1"/>
</dbReference>
<feature type="signal peptide" evidence="1">
    <location>
        <begin position="1"/>
        <end position="22"/>
    </location>
</feature>
<feature type="chain" id="PRO_5020777331" evidence="1">
    <location>
        <begin position="23"/>
        <end position="129"/>
    </location>
</feature>
<dbReference type="Pfam" id="PF08308">
    <property type="entry name" value="PEGA"/>
    <property type="match status" value="1"/>
</dbReference>
<evidence type="ECO:0000313" key="4">
    <source>
        <dbReference type="Proteomes" id="UP000291236"/>
    </source>
</evidence>
<keyword evidence="1" id="KW-0732">Signal</keyword>
<dbReference type="EMBL" id="AP019368">
    <property type="protein sequence ID" value="BBH53400.1"/>
    <property type="molecule type" value="Genomic_DNA"/>
</dbReference>
<dbReference type="InterPro" id="IPR013229">
    <property type="entry name" value="PEGA"/>
</dbReference>
<proteinExistence type="predicted"/>
<protein>
    <submittedName>
        <fullName evidence="3">PEGA domain-containing protein</fullName>
    </submittedName>
</protein>
<dbReference type="PROSITE" id="PS51257">
    <property type="entry name" value="PROKAR_LIPOPROTEIN"/>
    <property type="match status" value="1"/>
</dbReference>
<reference evidence="3 4" key="1">
    <citation type="submission" date="2018-12" db="EMBL/GenBank/DDBJ databases">
        <title>Rubrispira sanarue gen. nov., sp., nov., a member of the order Silvanigrellales, isolated from a brackish lake in Hamamatsu Japan.</title>
        <authorList>
            <person name="Maejima Y."/>
            <person name="Iino T."/>
            <person name="Muraguchi Y."/>
            <person name="Fukuda K."/>
            <person name="Nojiri H."/>
            <person name="Ohkuma M."/>
            <person name="Moriuchi R."/>
            <person name="Dohra H."/>
            <person name="Kimbara K."/>
            <person name="Shintani M."/>
        </authorList>
    </citation>
    <scope>NUCLEOTIDE SEQUENCE [LARGE SCALE GENOMIC DNA]</scope>
    <source>
        <strain evidence="3 4">RF1110005</strain>
    </source>
</reference>
<feature type="domain" description="PEGA" evidence="2">
    <location>
        <begin position="32"/>
        <end position="80"/>
    </location>
</feature>
<organism evidence="3 4">
    <name type="scientific">Fluviispira sanaruensis</name>
    <dbReference type="NCBI Taxonomy" id="2493639"/>
    <lineage>
        <taxon>Bacteria</taxon>
        <taxon>Pseudomonadati</taxon>
        <taxon>Bdellovibrionota</taxon>
        <taxon>Oligoflexia</taxon>
        <taxon>Silvanigrellales</taxon>
        <taxon>Silvanigrellaceae</taxon>
        <taxon>Fluviispira</taxon>
    </lineage>
</organism>
<dbReference type="OrthoDB" id="194242at2"/>
<keyword evidence="4" id="KW-1185">Reference proteome</keyword>